<evidence type="ECO:0008006" key="4">
    <source>
        <dbReference type="Google" id="ProtNLM"/>
    </source>
</evidence>
<feature type="signal peptide" evidence="1">
    <location>
        <begin position="1"/>
        <end position="20"/>
    </location>
</feature>
<dbReference type="RefSeq" id="WP_002697810.1">
    <property type="nucleotide sequence ID" value="NZ_AAWS01000015.1"/>
</dbReference>
<keyword evidence="1" id="KW-0732">Signal</keyword>
<proteinExistence type="predicted"/>
<dbReference type="Proteomes" id="UP000004095">
    <property type="component" value="Unassembled WGS sequence"/>
</dbReference>
<accession>A1ZM22</accession>
<dbReference type="AlphaFoldDB" id="A1ZM22"/>
<comment type="caution">
    <text evidence="2">The sequence shown here is derived from an EMBL/GenBank/DDBJ whole genome shotgun (WGS) entry which is preliminary data.</text>
</comment>
<dbReference type="EMBL" id="AAWS01000015">
    <property type="protein sequence ID" value="EAY28554.1"/>
    <property type="molecule type" value="Genomic_DNA"/>
</dbReference>
<evidence type="ECO:0000256" key="1">
    <source>
        <dbReference type="SAM" id="SignalP"/>
    </source>
</evidence>
<evidence type="ECO:0000313" key="3">
    <source>
        <dbReference type="Proteomes" id="UP000004095"/>
    </source>
</evidence>
<name>A1ZM22_MICM2</name>
<protein>
    <recommendedName>
        <fullName evidence="4">Lipoprotein</fullName>
    </recommendedName>
</protein>
<evidence type="ECO:0000313" key="2">
    <source>
        <dbReference type="EMBL" id="EAY28554.1"/>
    </source>
</evidence>
<sequence>MKKKLITICVVLCLVGSAFGQRHKVSVSFVKDGKEVALKGDFKIYLVFKDSLKTLRIEPTIKDNYFTKPVIAEGKKWTVIFQYKKHLIGFEQPASFKGLLSYGFGVDCRPFTKEHKQSAKDFKPRKIRRIHYFKPYYGGDGMVHSRYISKIKANKNRILKLIE</sequence>
<organism evidence="2 3">
    <name type="scientific">Microscilla marina ATCC 23134</name>
    <dbReference type="NCBI Taxonomy" id="313606"/>
    <lineage>
        <taxon>Bacteria</taxon>
        <taxon>Pseudomonadati</taxon>
        <taxon>Bacteroidota</taxon>
        <taxon>Cytophagia</taxon>
        <taxon>Cytophagales</taxon>
        <taxon>Microscillaceae</taxon>
        <taxon>Microscilla</taxon>
    </lineage>
</organism>
<keyword evidence="3" id="KW-1185">Reference proteome</keyword>
<feature type="chain" id="PRO_5002642292" description="Lipoprotein" evidence="1">
    <location>
        <begin position="21"/>
        <end position="163"/>
    </location>
</feature>
<gene>
    <name evidence="2" type="ORF">M23134_04401</name>
</gene>
<reference evidence="2 3" key="1">
    <citation type="submission" date="2007-01" db="EMBL/GenBank/DDBJ databases">
        <authorList>
            <person name="Haygood M."/>
            <person name="Podell S."/>
            <person name="Anderson C."/>
            <person name="Hopkinson B."/>
            <person name="Roe K."/>
            <person name="Barbeau K."/>
            <person name="Gaasterland T."/>
            <person name="Ferriera S."/>
            <person name="Johnson J."/>
            <person name="Kravitz S."/>
            <person name="Beeson K."/>
            <person name="Sutton G."/>
            <person name="Rogers Y.-H."/>
            <person name="Friedman R."/>
            <person name="Frazier M."/>
            <person name="Venter J.C."/>
        </authorList>
    </citation>
    <scope>NUCLEOTIDE SEQUENCE [LARGE SCALE GENOMIC DNA]</scope>
    <source>
        <strain evidence="2 3">ATCC 23134</strain>
    </source>
</reference>